<gene>
    <name evidence="5" type="ORF">SAPINGB_P004550</name>
</gene>
<evidence type="ECO:0000256" key="3">
    <source>
        <dbReference type="ARBA" id="ARBA00023274"/>
    </source>
</evidence>
<comment type="similarity">
    <text evidence="1">Belongs to the eukaryotic ribosomal protein eL14 family.</text>
</comment>
<reference evidence="5 6" key="1">
    <citation type="submission" date="2019-09" db="EMBL/GenBank/DDBJ databases">
        <authorList>
            <person name="Brejova B."/>
        </authorList>
    </citation>
    <scope>NUCLEOTIDE SEQUENCE [LARGE SCALE GENOMIC DNA]</scope>
</reference>
<organism evidence="5 6">
    <name type="scientific">Magnusiomyces paraingens</name>
    <dbReference type="NCBI Taxonomy" id="2606893"/>
    <lineage>
        <taxon>Eukaryota</taxon>
        <taxon>Fungi</taxon>
        <taxon>Dikarya</taxon>
        <taxon>Ascomycota</taxon>
        <taxon>Saccharomycotina</taxon>
        <taxon>Dipodascomycetes</taxon>
        <taxon>Dipodascales</taxon>
        <taxon>Dipodascaceae</taxon>
        <taxon>Magnusiomyces</taxon>
    </lineage>
</organism>
<dbReference type="InterPro" id="IPR039660">
    <property type="entry name" value="Ribosomal_eL14"/>
</dbReference>
<sequence>MSITIEEPQWKYVELGRVIFIAQGPAAGKIATIVEIVDQKRVLVDGPSVDRQAVSLSHTTLTDFVIEGLSLAAPTEEVAKLWASADIDSKWAASALAKKLAQQEKRAQLTDFERFQVSLLKKQKKAAIYKAVQA</sequence>
<evidence type="ECO:0000313" key="5">
    <source>
        <dbReference type="EMBL" id="VVT55345.1"/>
    </source>
</evidence>
<dbReference type="SUPFAM" id="SSF50104">
    <property type="entry name" value="Translation proteins SH3-like domain"/>
    <property type="match status" value="1"/>
</dbReference>
<evidence type="ECO:0000313" key="6">
    <source>
        <dbReference type="Proteomes" id="UP000398389"/>
    </source>
</evidence>
<dbReference type="Gene3D" id="6.10.250.2270">
    <property type="match status" value="1"/>
</dbReference>
<keyword evidence="3" id="KW-0687">Ribonucleoprotein</keyword>
<dbReference type="Proteomes" id="UP000398389">
    <property type="component" value="Unassembled WGS sequence"/>
</dbReference>
<dbReference type="GO" id="GO:0042273">
    <property type="term" value="P:ribosomal large subunit biogenesis"/>
    <property type="evidence" value="ECO:0007669"/>
    <property type="project" value="TreeGrafter"/>
</dbReference>
<accession>A0A5E8C2I6</accession>
<evidence type="ECO:0000259" key="4">
    <source>
        <dbReference type="Pfam" id="PF01929"/>
    </source>
</evidence>
<dbReference type="GeneID" id="43583365"/>
<dbReference type="Pfam" id="PF01929">
    <property type="entry name" value="Ribosomal_L14e"/>
    <property type="match status" value="1"/>
</dbReference>
<dbReference type="PANTHER" id="PTHR11127">
    <property type="entry name" value="60S RIBOSOMAL PROTEIN L14"/>
    <property type="match status" value="1"/>
</dbReference>
<keyword evidence="6" id="KW-1185">Reference proteome</keyword>
<dbReference type="AlphaFoldDB" id="A0A5E8C2I6"/>
<evidence type="ECO:0000256" key="2">
    <source>
        <dbReference type="ARBA" id="ARBA00022980"/>
    </source>
</evidence>
<proteinExistence type="inferred from homology"/>
<dbReference type="Gene3D" id="2.30.30.30">
    <property type="match status" value="1"/>
</dbReference>
<evidence type="ECO:0000256" key="1">
    <source>
        <dbReference type="ARBA" id="ARBA00006592"/>
    </source>
</evidence>
<protein>
    <recommendedName>
        <fullName evidence="4">Large ribosomal subunit protein eL14 domain-containing protein</fullName>
    </recommendedName>
</protein>
<name>A0A5E8C2I6_9ASCO</name>
<dbReference type="GO" id="GO:0003723">
    <property type="term" value="F:RNA binding"/>
    <property type="evidence" value="ECO:0007669"/>
    <property type="project" value="InterPro"/>
</dbReference>
<dbReference type="EMBL" id="CABVLU010000003">
    <property type="protein sequence ID" value="VVT55345.1"/>
    <property type="molecule type" value="Genomic_DNA"/>
</dbReference>
<dbReference type="InterPro" id="IPR014722">
    <property type="entry name" value="Rib_uL2_dom2"/>
</dbReference>
<dbReference type="GO" id="GO:0022625">
    <property type="term" value="C:cytosolic large ribosomal subunit"/>
    <property type="evidence" value="ECO:0007669"/>
    <property type="project" value="TreeGrafter"/>
</dbReference>
<feature type="domain" description="Large ribosomal subunit protein eL14" evidence="4">
    <location>
        <begin position="51"/>
        <end position="124"/>
    </location>
</feature>
<dbReference type="OrthoDB" id="1875589at2759"/>
<dbReference type="RefSeq" id="XP_031855156.1">
    <property type="nucleotide sequence ID" value="XM_031999265.1"/>
</dbReference>
<dbReference type="PANTHER" id="PTHR11127:SF2">
    <property type="entry name" value="LARGE RIBOSOMAL SUBUNIT PROTEIN EL14"/>
    <property type="match status" value="1"/>
</dbReference>
<dbReference type="GO" id="GO:0003735">
    <property type="term" value="F:structural constituent of ribosome"/>
    <property type="evidence" value="ECO:0007669"/>
    <property type="project" value="InterPro"/>
</dbReference>
<keyword evidence="2" id="KW-0689">Ribosomal protein</keyword>
<dbReference type="InterPro" id="IPR002784">
    <property type="entry name" value="Ribosomal_eL14_dom"/>
</dbReference>
<dbReference type="InterPro" id="IPR008991">
    <property type="entry name" value="Translation_prot_SH3-like_sf"/>
</dbReference>
<dbReference type="GO" id="GO:0006412">
    <property type="term" value="P:translation"/>
    <property type="evidence" value="ECO:0007669"/>
    <property type="project" value="InterPro"/>
</dbReference>
<dbReference type="CDD" id="cd23702">
    <property type="entry name" value="eL14"/>
    <property type="match status" value="1"/>
</dbReference>